<name>A0A9D4BR95_DREPO</name>
<dbReference type="AlphaFoldDB" id="A0A9D4BR95"/>
<evidence type="ECO:0000313" key="1">
    <source>
        <dbReference type="EMBL" id="KAH3704733.1"/>
    </source>
</evidence>
<gene>
    <name evidence="1" type="ORF">DPMN_079794</name>
</gene>
<accession>A0A9D4BR95</accession>
<keyword evidence="2" id="KW-1185">Reference proteome</keyword>
<proteinExistence type="predicted"/>
<evidence type="ECO:0000313" key="2">
    <source>
        <dbReference type="Proteomes" id="UP000828390"/>
    </source>
</evidence>
<reference evidence="1" key="2">
    <citation type="submission" date="2020-11" db="EMBL/GenBank/DDBJ databases">
        <authorList>
            <person name="McCartney M.A."/>
            <person name="Auch B."/>
            <person name="Kono T."/>
            <person name="Mallez S."/>
            <person name="Becker A."/>
            <person name="Gohl D.M."/>
            <person name="Silverstein K.A.T."/>
            <person name="Koren S."/>
            <person name="Bechman K.B."/>
            <person name="Herman A."/>
            <person name="Abrahante J.E."/>
            <person name="Garbe J."/>
        </authorList>
    </citation>
    <scope>NUCLEOTIDE SEQUENCE</scope>
    <source>
        <strain evidence="1">Duluth1</strain>
        <tissue evidence="1">Whole animal</tissue>
    </source>
</reference>
<organism evidence="1 2">
    <name type="scientific">Dreissena polymorpha</name>
    <name type="common">Zebra mussel</name>
    <name type="synonym">Mytilus polymorpha</name>
    <dbReference type="NCBI Taxonomy" id="45954"/>
    <lineage>
        <taxon>Eukaryota</taxon>
        <taxon>Metazoa</taxon>
        <taxon>Spiralia</taxon>
        <taxon>Lophotrochozoa</taxon>
        <taxon>Mollusca</taxon>
        <taxon>Bivalvia</taxon>
        <taxon>Autobranchia</taxon>
        <taxon>Heteroconchia</taxon>
        <taxon>Euheterodonta</taxon>
        <taxon>Imparidentia</taxon>
        <taxon>Neoheterodontei</taxon>
        <taxon>Myida</taxon>
        <taxon>Dreissenoidea</taxon>
        <taxon>Dreissenidae</taxon>
        <taxon>Dreissena</taxon>
    </lineage>
</organism>
<dbReference type="EMBL" id="JAIWYP010000015">
    <property type="protein sequence ID" value="KAH3704733.1"/>
    <property type="molecule type" value="Genomic_DNA"/>
</dbReference>
<protein>
    <submittedName>
        <fullName evidence="1">Uncharacterized protein</fullName>
    </submittedName>
</protein>
<dbReference type="Proteomes" id="UP000828390">
    <property type="component" value="Unassembled WGS sequence"/>
</dbReference>
<sequence>MGVGLATLSCRNLATKTPNRTTPDTTDLGGELTVKASVKWKPYCRSLTLTFPFRTGHRLGHKHLDGSEAARNPVDTIETVGRL</sequence>
<reference evidence="1" key="1">
    <citation type="journal article" date="2019" name="bioRxiv">
        <title>The Genome of the Zebra Mussel, Dreissena polymorpha: A Resource for Invasive Species Research.</title>
        <authorList>
            <person name="McCartney M.A."/>
            <person name="Auch B."/>
            <person name="Kono T."/>
            <person name="Mallez S."/>
            <person name="Zhang Y."/>
            <person name="Obille A."/>
            <person name="Becker A."/>
            <person name="Abrahante J.E."/>
            <person name="Garbe J."/>
            <person name="Badalamenti J.P."/>
            <person name="Herman A."/>
            <person name="Mangelson H."/>
            <person name="Liachko I."/>
            <person name="Sullivan S."/>
            <person name="Sone E.D."/>
            <person name="Koren S."/>
            <person name="Silverstein K.A.T."/>
            <person name="Beckman K.B."/>
            <person name="Gohl D.M."/>
        </authorList>
    </citation>
    <scope>NUCLEOTIDE SEQUENCE</scope>
    <source>
        <strain evidence="1">Duluth1</strain>
        <tissue evidence="1">Whole animal</tissue>
    </source>
</reference>
<comment type="caution">
    <text evidence="1">The sequence shown here is derived from an EMBL/GenBank/DDBJ whole genome shotgun (WGS) entry which is preliminary data.</text>
</comment>